<dbReference type="OrthoDB" id="3907216at2759"/>
<sequence>MTAPLRGSCSCGRNTYTIHIPSSTTLMDHANVFFSSHATHRRSYGTPLSSFLRIPLAWYQSSTHTLSPSPLETASDIRRLYHTDSDDGQPTSAVRYFCGFCGTPLGYWTDHQERGEWIDITLGSLGSSDLRGLEERGLVGDNLGVGERKAVAERSEHLDGEVQQTAEEGDEHMGISWFDDLTEGSKLERTRRTGERREGPGWRVEWEIVEWIEDEDEPTTAGAKRKLGKVESEDAKMDG</sequence>
<gene>
    <name evidence="2" type="ORF">BJ878DRAFT_414095</name>
</gene>
<protein>
    <recommendedName>
        <fullName evidence="4">CENP-V/GFA domain-containing protein</fullName>
    </recommendedName>
</protein>
<feature type="compositionally biased region" description="Basic and acidic residues" evidence="1">
    <location>
        <begin position="228"/>
        <end position="239"/>
    </location>
</feature>
<dbReference type="AlphaFoldDB" id="A0A9P7Z935"/>
<evidence type="ECO:0000256" key="1">
    <source>
        <dbReference type="SAM" id="MobiDB-lite"/>
    </source>
</evidence>
<reference evidence="2" key="1">
    <citation type="journal article" date="2021" name="IMA Fungus">
        <title>Genomic characterization of three marine fungi, including Emericellopsis atlantica sp. nov. with signatures of a generalist lifestyle and marine biomass degradation.</title>
        <authorList>
            <person name="Hagestad O.C."/>
            <person name="Hou L."/>
            <person name="Andersen J.H."/>
            <person name="Hansen E.H."/>
            <person name="Altermark B."/>
            <person name="Li C."/>
            <person name="Kuhnert E."/>
            <person name="Cox R.J."/>
            <person name="Crous P.W."/>
            <person name="Spatafora J.W."/>
            <person name="Lail K."/>
            <person name="Amirebrahimi M."/>
            <person name="Lipzen A."/>
            <person name="Pangilinan J."/>
            <person name="Andreopoulos W."/>
            <person name="Hayes R.D."/>
            <person name="Ng V."/>
            <person name="Grigoriev I.V."/>
            <person name="Jackson S.A."/>
            <person name="Sutton T.D.S."/>
            <person name="Dobson A.D.W."/>
            <person name="Rama T."/>
        </authorList>
    </citation>
    <scope>NUCLEOTIDE SEQUENCE</scope>
    <source>
        <strain evidence="2">TRa3180A</strain>
    </source>
</reference>
<keyword evidence="3" id="KW-1185">Reference proteome</keyword>
<feature type="region of interest" description="Disordered" evidence="1">
    <location>
        <begin position="214"/>
        <end position="239"/>
    </location>
</feature>
<accession>A0A9P7Z935</accession>
<organism evidence="2 3">
    <name type="scientific">Calycina marina</name>
    <dbReference type="NCBI Taxonomy" id="1763456"/>
    <lineage>
        <taxon>Eukaryota</taxon>
        <taxon>Fungi</taxon>
        <taxon>Dikarya</taxon>
        <taxon>Ascomycota</taxon>
        <taxon>Pezizomycotina</taxon>
        <taxon>Leotiomycetes</taxon>
        <taxon>Helotiales</taxon>
        <taxon>Pezizellaceae</taxon>
        <taxon>Calycina</taxon>
    </lineage>
</organism>
<dbReference type="Gene3D" id="2.170.150.70">
    <property type="match status" value="1"/>
</dbReference>
<evidence type="ECO:0000313" key="2">
    <source>
        <dbReference type="EMBL" id="KAG9247853.1"/>
    </source>
</evidence>
<dbReference type="Proteomes" id="UP000887226">
    <property type="component" value="Unassembled WGS sequence"/>
</dbReference>
<evidence type="ECO:0008006" key="4">
    <source>
        <dbReference type="Google" id="ProtNLM"/>
    </source>
</evidence>
<proteinExistence type="predicted"/>
<dbReference type="EMBL" id="MU253762">
    <property type="protein sequence ID" value="KAG9247853.1"/>
    <property type="molecule type" value="Genomic_DNA"/>
</dbReference>
<dbReference type="SUPFAM" id="SSF51316">
    <property type="entry name" value="Mss4-like"/>
    <property type="match status" value="1"/>
</dbReference>
<evidence type="ECO:0000313" key="3">
    <source>
        <dbReference type="Proteomes" id="UP000887226"/>
    </source>
</evidence>
<name>A0A9P7Z935_9HELO</name>
<comment type="caution">
    <text evidence="2">The sequence shown here is derived from an EMBL/GenBank/DDBJ whole genome shotgun (WGS) entry which is preliminary data.</text>
</comment>
<dbReference type="InterPro" id="IPR011057">
    <property type="entry name" value="Mss4-like_sf"/>
</dbReference>